<evidence type="ECO:0000259" key="10">
    <source>
        <dbReference type="Pfam" id="PF04652"/>
    </source>
</evidence>
<dbReference type="PANTHER" id="PTHR46009:SF1">
    <property type="entry name" value="VACUOLAR PROTEIN SORTING-ASSOCIATED PROTEIN VTA1 HOMOLOG"/>
    <property type="match status" value="1"/>
</dbReference>
<feature type="region of interest" description="Disordered" evidence="9">
    <location>
        <begin position="559"/>
        <end position="651"/>
    </location>
</feature>
<evidence type="ECO:0000256" key="9">
    <source>
        <dbReference type="SAM" id="MobiDB-lite"/>
    </source>
</evidence>
<dbReference type="Proteomes" id="UP001161017">
    <property type="component" value="Unassembled WGS sequence"/>
</dbReference>
<evidence type="ECO:0000256" key="6">
    <source>
        <dbReference type="ARBA" id="ARBA00022753"/>
    </source>
</evidence>
<feature type="compositionally biased region" description="Basic and acidic residues" evidence="9">
    <location>
        <begin position="576"/>
        <end position="593"/>
    </location>
</feature>
<dbReference type="Gene3D" id="1.20.5.420">
    <property type="entry name" value="Immunoglobulin FC, subunit C"/>
    <property type="match status" value="1"/>
</dbReference>
<dbReference type="InterPro" id="IPR039431">
    <property type="entry name" value="Vta1/CALS_N"/>
</dbReference>
<dbReference type="Gene3D" id="1.25.40.270">
    <property type="entry name" value="Vacuolar protein sorting-associated protein vta1"/>
    <property type="match status" value="1"/>
</dbReference>
<dbReference type="GO" id="GO:0005771">
    <property type="term" value="C:multivesicular body"/>
    <property type="evidence" value="ECO:0007669"/>
    <property type="project" value="TreeGrafter"/>
</dbReference>
<feature type="compositionally biased region" description="Polar residues" evidence="9">
    <location>
        <begin position="272"/>
        <end position="284"/>
    </location>
</feature>
<evidence type="ECO:0000256" key="1">
    <source>
        <dbReference type="ARBA" id="ARBA00004481"/>
    </source>
</evidence>
<keyword evidence="13" id="KW-1185">Reference proteome</keyword>
<dbReference type="InterPro" id="IPR023175">
    <property type="entry name" value="Vta1/CALS_N_sf"/>
</dbReference>
<feature type="region of interest" description="Disordered" evidence="9">
    <location>
        <begin position="193"/>
        <end position="342"/>
    </location>
</feature>
<reference evidence="12" key="1">
    <citation type="journal article" date="2023" name="Genome Biol. Evol.">
        <title>First Whole Genome Sequence and Flow Cytometry Genome Size Data for the Lichen-Forming Fungus Ramalina farinacea (Ascomycota).</title>
        <authorList>
            <person name="Llewellyn T."/>
            <person name="Mian S."/>
            <person name="Hill R."/>
            <person name="Leitch I.J."/>
            <person name="Gaya E."/>
        </authorList>
    </citation>
    <scope>NUCLEOTIDE SEQUENCE</scope>
    <source>
        <strain evidence="12">LIQ254RAFAR</strain>
    </source>
</reference>
<keyword evidence="4" id="KW-0813">Transport</keyword>
<dbReference type="Pfam" id="PF04652">
    <property type="entry name" value="Vta1"/>
    <property type="match status" value="1"/>
</dbReference>
<evidence type="ECO:0000256" key="5">
    <source>
        <dbReference type="ARBA" id="ARBA00022490"/>
    </source>
</evidence>
<keyword evidence="7" id="KW-0653">Protein transport</keyword>
<name>A0AA43QMI2_9LECA</name>
<feature type="compositionally biased region" description="Polar residues" evidence="9">
    <location>
        <begin position="507"/>
        <end position="520"/>
    </location>
</feature>
<feature type="region of interest" description="Disordered" evidence="9">
    <location>
        <begin position="442"/>
        <end position="534"/>
    </location>
</feature>
<feature type="compositionally biased region" description="Polar residues" evidence="9">
    <location>
        <begin position="561"/>
        <end position="575"/>
    </location>
</feature>
<feature type="compositionally biased region" description="Basic and acidic residues" evidence="9">
    <location>
        <begin position="620"/>
        <end position="636"/>
    </location>
</feature>
<organism evidence="12 13">
    <name type="scientific">Ramalina farinacea</name>
    <dbReference type="NCBI Taxonomy" id="258253"/>
    <lineage>
        <taxon>Eukaryota</taxon>
        <taxon>Fungi</taxon>
        <taxon>Dikarya</taxon>
        <taxon>Ascomycota</taxon>
        <taxon>Pezizomycotina</taxon>
        <taxon>Lecanoromycetes</taxon>
        <taxon>OSLEUM clade</taxon>
        <taxon>Lecanoromycetidae</taxon>
        <taxon>Lecanorales</taxon>
        <taxon>Lecanorineae</taxon>
        <taxon>Ramalinaceae</taxon>
        <taxon>Ramalina</taxon>
    </lineage>
</organism>
<feature type="domain" description="Vta1 C-terminal" evidence="11">
    <location>
        <begin position="360"/>
        <end position="391"/>
    </location>
</feature>
<keyword evidence="8" id="KW-0472">Membrane</keyword>
<feature type="compositionally biased region" description="Low complexity" evidence="9">
    <location>
        <begin position="467"/>
        <end position="477"/>
    </location>
</feature>
<dbReference type="GO" id="GO:0010008">
    <property type="term" value="C:endosome membrane"/>
    <property type="evidence" value="ECO:0007669"/>
    <property type="project" value="UniProtKB-SubCell"/>
</dbReference>
<gene>
    <name evidence="12" type="ORF">OHK93_007608</name>
</gene>
<evidence type="ECO:0000256" key="7">
    <source>
        <dbReference type="ARBA" id="ARBA00022927"/>
    </source>
</evidence>
<dbReference type="InterPro" id="IPR041212">
    <property type="entry name" value="Vta1_C"/>
</dbReference>
<protein>
    <submittedName>
        <fullName evidence="12">Uncharacterized protein</fullName>
    </submittedName>
</protein>
<feature type="compositionally biased region" description="Basic and acidic residues" evidence="9">
    <location>
        <begin position="442"/>
        <end position="466"/>
    </location>
</feature>
<comment type="similarity">
    <text evidence="3">Belongs to the VTA1 family.</text>
</comment>
<evidence type="ECO:0000256" key="8">
    <source>
        <dbReference type="ARBA" id="ARBA00023136"/>
    </source>
</evidence>
<dbReference type="InterPro" id="IPR044538">
    <property type="entry name" value="Vta1-like"/>
</dbReference>
<dbReference type="GO" id="GO:0015031">
    <property type="term" value="P:protein transport"/>
    <property type="evidence" value="ECO:0007669"/>
    <property type="project" value="UniProtKB-KW"/>
</dbReference>
<feature type="domain" description="Vta1/callose synthase N-terminal" evidence="10">
    <location>
        <begin position="14"/>
        <end position="151"/>
    </location>
</feature>
<evidence type="ECO:0000313" key="12">
    <source>
        <dbReference type="EMBL" id="MDI1488334.1"/>
    </source>
</evidence>
<comment type="subcellular location">
    <subcellularLocation>
        <location evidence="2">Cytoplasm</location>
    </subcellularLocation>
    <subcellularLocation>
        <location evidence="1">Endosome membrane</location>
        <topology evidence="1">Peripheral membrane protein</topology>
    </subcellularLocation>
</comment>
<dbReference type="Pfam" id="PF18097">
    <property type="entry name" value="Vta1_C"/>
    <property type="match status" value="1"/>
</dbReference>
<feature type="region of interest" description="Disordered" evidence="9">
    <location>
        <begin position="678"/>
        <end position="721"/>
    </location>
</feature>
<keyword evidence="5" id="KW-0963">Cytoplasm</keyword>
<comment type="caution">
    <text evidence="12">The sequence shown here is derived from an EMBL/GenBank/DDBJ whole genome shotgun (WGS) entry which is preliminary data.</text>
</comment>
<evidence type="ECO:0000313" key="13">
    <source>
        <dbReference type="Proteomes" id="UP001161017"/>
    </source>
</evidence>
<dbReference type="EMBL" id="JAPUFD010000007">
    <property type="protein sequence ID" value="MDI1488334.1"/>
    <property type="molecule type" value="Genomic_DNA"/>
</dbReference>
<dbReference type="AlphaFoldDB" id="A0AA43QMI2"/>
<keyword evidence="6" id="KW-0967">Endosome</keyword>
<dbReference type="GO" id="GO:0032511">
    <property type="term" value="P:late endosome to vacuole transport via multivesicular body sorting pathway"/>
    <property type="evidence" value="ECO:0007669"/>
    <property type="project" value="InterPro"/>
</dbReference>
<evidence type="ECO:0000256" key="3">
    <source>
        <dbReference type="ARBA" id="ARBA00007895"/>
    </source>
</evidence>
<evidence type="ECO:0000256" key="4">
    <source>
        <dbReference type="ARBA" id="ARBA00022448"/>
    </source>
</evidence>
<proteinExistence type="inferred from homology"/>
<sequence length="831" mass="91707">MAAAIPPALKAADIARFAQRAGQLEKARPAVAYWFDQVISKGLHQADDDSKSYTMQMMDKLEQAKADFSEDDAIVDDMAGHAYIEQFAQETFERADKAMKANKVSRQTADTFQAAATFLELGQIWGPLDSETTSKIKFAKYHALRIAKAIRAGEDPNASNPVPEPSPVVGAQHLDHIGSDVQVLNAGITDAARKQPSVEEVPDDQSLQTAKDAPALSPPDENYYQTSAAPEVSPLDPSSEEQKLPDSSGYFPSVPQGVGRPQQEVLPDVGMPTSNPTFEQNTSKPDFLSPSSPPSALPFAHTPAVDGDQNPPAVPRASTFQPFVPTNVQPTPHPGERFDSRKGAVRQQVIDQLKDDEVSVAAAQKHAKFAISALNFEDVNTAVKELREALEAINSCIDMPNGSPLNDRGNMSTSERLARNFLEKYGSIFWGELNRKHLKEPDSSKGLLYDRDAGRYTKRGEDRESSRSNSAAANLREINTTPKTDKPYKLHKGIGSVRKGKGDASSPLISRSSKPATANRKTAKRDDDDEDDENLSWNHLLPEVLDEKLRPLKRKSMRVRSYTNAEIRGTQSESTNVRDKKREPSRSPAEKPPAKRLKRLYRRMPTSPPPQGSQSTTPEKNSRSRREDAKSLKTTEESSETDSDAPLGRMRRRTLKKALLTPAPTEDKEVASSRVTITLDSSSEDEPPSQKSQKGGNTCEMETGHSAPRIKVEGGLPTGHGKLSQEICEKTTLLVMADHEKDKAPITIALPQCRSSDDLFDSLVRESELPNDLARKVKSVSVTFKWNEKRLRLRKHHAEDWQRFQKEVSQGWESGELGEECEVGMMLHTGG</sequence>
<evidence type="ECO:0000259" key="11">
    <source>
        <dbReference type="Pfam" id="PF18097"/>
    </source>
</evidence>
<accession>A0AA43QMI2</accession>
<feature type="compositionally biased region" description="Polar residues" evidence="9">
    <location>
        <begin position="318"/>
        <end position="330"/>
    </location>
</feature>
<dbReference type="PANTHER" id="PTHR46009">
    <property type="entry name" value="VACUOLAR PROTEIN SORTING-ASSOCIATED PROTEIN VTA1 HOMOLOG"/>
    <property type="match status" value="1"/>
</dbReference>
<evidence type="ECO:0000256" key="2">
    <source>
        <dbReference type="ARBA" id="ARBA00004496"/>
    </source>
</evidence>